<keyword evidence="3" id="KW-1185">Reference proteome</keyword>
<dbReference type="PANTHER" id="PTHR33053:SF26">
    <property type="entry name" value="TRANSPOSASE DOMAIN-CONTAINING PROTEIN"/>
    <property type="match status" value="1"/>
</dbReference>
<feature type="non-terminal residue" evidence="2">
    <location>
        <position position="1"/>
    </location>
</feature>
<keyword evidence="1" id="KW-0472">Membrane</keyword>
<proteinExistence type="predicted"/>
<accession>E2C442</accession>
<name>E2C442_HARSA</name>
<dbReference type="Proteomes" id="UP000008237">
    <property type="component" value="Unassembled WGS sequence"/>
</dbReference>
<dbReference type="STRING" id="610380.E2C442"/>
<reference evidence="2 3" key="1">
    <citation type="journal article" date="2010" name="Science">
        <title>Genomic comparison of the ants Camponotus floridanus and Harpegnathos saltator.</title>
        <authorList>
            <person name="Bonasio R."/>
            <person name="Zhang G."/>
            <person name="Ye C."/>
            <person name="Mutti N.S."/>
            <person name="Fang X."/>
            <person name="Qin N."/>
            <person name="Donahue G."/>
            <person name="Yang P."/>
            <person name="Li Q."/>
            <person name="Li C."/>
            <person name="Zhang P."/>
            <person name="Huang Z."/>
            <person name="Berger S.L."/>
            <person name="Reinberg D."/>
            <person name="Wang J."/>
            <person name="Liebig J."/>
        </authorList>
    </citation>
    <scope>NUCLEOTIDE SEQUENCE [LARGE SCALE GENOMIC DNA]</scope>
    <source>
        <strain evidence="2 3">R22 G/1</strain>
    </source>
</reference>
<dbReference type="EMBL" id="GL452372">
    <property type="protein sequence ID" value="EFN77288.1"/>
    <property type="molecule type" value="Genomic_DNA"/>
</dbReference>
<keyword evidence="1" id="KW-0812">Transmembrane</keyword>
<feature type="transmembrane region" description="Helical" evidence="1">
    <location>
        <begin position="97"/>
        <end position="117"/>
    </location>
</feature>
<dbReference type="InParanoid" id="E2C442"/>
<evidence type="ECO:0000313" key="3">
    <source>
        <dbReference type="Proteomes" id="UP000008237"/>
    </source>
</evidence>
<evidence type="ECO:0000256" key="1">
    <source>
        <dbReference type="SAM" id="Phobius"/>
    </source>
</evidence>
<sequence>RSQTEHHTGDSILENLSIEMVSQIPLDYMHLVCLGVTKRLLQLWIRENKSNRLNAENINLTSQHLINIKYCIPSEFARKPRTLLDIDRWKATELRQFLLYTGIVILKSTLSPLWYNHFLSLSIAIRIMANPQLCTKYLAYAYSLLLWFVSNYGVIYGEEYISHNVHNLIHIANDVKIFGCLDNFSCFKFENHMQKLKRKLHNCGKPLQELSNLIFE</sequence>
<organism evidence="3">
    <name type="scientific">Harpegnathos saltator</name>
    <name type="common">Jerdon's jumping ant</name>
    <dbReference type="NCBI Taxonomy" id="610380"/>
    <lineage>
        <taxon>Eukaryota</taxon>
        <taxon>Metazoa</taxon>
        <taxon>Ecdysozoa</taxon>
        <taxon>Arthropoda</taxon>
        <taxon>Hexapoda</taxon>
        <taxon>Insecta</taxon>
        <taxon>Pterygota</taxon>
        <taxon>Neoptera</taxon>
        <taxon>Endopterygota</taxon>
        <taxon>Hymenoptera</taxon>
        <taxon>Apocrita</taxon>
        <taxon>Aculeata</taxon>
        <taxon>Formicoidea</taxon>
        <taxon>Formicidae</taxon>
        <taxon>Ponerinae</taxon>
        <taxon>Ponerini</taxon>
        <taxon>Harpegnathos</taxon>
    </lineage>
</organism>
<dbReference type="PANTHER" id="PTHR33053">
    <property type="entry name" value="PROTEIN, PUTATIVE-RELATED"/>
    <property type="match status" value="1"/>
</dbReference>
<dbReference type="OMA" id="ATEYRRC"/>
<evidence type="ECO:0000313" key="2">
    <source>
        <dbReference type="EMBL" id="EFN77288.1"/>
    </source>
</evidence>
<keyword evidence="1" id="KW-1133">Transmembrane helix</keyword>
<gene>
    <name evidence="2" type="ORF">EAI_00144</name>
</gene>
<evidence type="ECO:0008006" key="4">
    <source>
        <dbReference type="Google" id="ProtNLM"/>
    </source>
</evidence>
<dbReference type="AlphaFoldDB" id="E2C442"/>
<dbReference type="OrthoDB" id="10028922at2759"/>
<feature type="non-terminal residue" evidence="2">
    <location>
        <position position="216"/>
    </location>
</feature>
<protein>
    <recommendedName>
        <fullName evidence="4">DUF4218 domain-containing protein</fullName>
    </recommendedName>
</protein>
<feature type="transmembrane region" description="Helical" evidence="1">
    <location>
        <begin position="137"/>
        <end position="156"/>
    </location>
</feature>